<keyword evidence="2" id="KW-1185">Reference proteome</keyword>
<sequence length="1869" mass="207178">MDTCTRKQGCQTKPKLSMRKEKISDAFLMSLRSLLESKKELCRITEGLKGVKKENVMELTFLGLSEESEPLRDVEALHLDLPELIRSLHLCSLNDCEVILLKDSKEGTTQGCFSGALCVMSPPNFPYLKSDFLFNLMSKYTTGIKYTMDHQLSSDTLRKALHSEEDDTNQSVSSIEDDFVTAFEHLDEEDLAASGGQEREHEIMKSQRDAASQTQPAHCVDIRGSKIIFSSLRRRSSLKSATLMGLMGFPDLSASVKNTVTSSVCDSYKQMSFSVQDKPVFTPPSAESSESECSSPSPIIFLDEEGYQKSLRAKLNLPKIPIVKDDIEDSDSELSEFFDSFDQFDETESTLLSHEKPTLKTALASPPKKRKCVAMNPQKFKSDHIMLSANVKKPTPRKPESPYSNIGEVTDTPRPVKATVEDSASLFSPIRSSAFSPLGISTPAECLYTLEYNGHAPEEDRVYSTYSNYANCVCSQMFDSVLNTKPPINHELSKKGVEKSTTLKRKSYNKESERKLRSKQKNAKSGIQKFASELVEKSLGNAFKDLQRGVSTCTSALCQLAARLTSYVFQMAFYEIRRMQAFSIKKRAINSLANLMASEVITSALQEIRCIKKQMVTNAVTRFAADLAEELVFEGIMEVCQFSHPPTPVAANWQTFDYDDAIVSSYAKDLSESVIQEAFIELSQVNVIFTTQAAISVSLDNLKYVNSESIMQSTHTSVTFPHLPSMIQSPLATEHDMESDYTVQNALLFTSGLISSVPVPVAAKALTLCKISNEALGKEDGVDASVHGDMNSNTVDCYSLSTKCKHAMPTTKTILPFSGHSISQCQQEKQHLQFKKLNEDNEEVKAFSVSMVDMMVNEAYDVISSSKETRYAEVLAQNIVPSQQILLDKEQSKLNFADGLAKCILQNSIGESSCTISDRCMPPRLKSDFVDSTADKNRHAVDDSEICTNLQQNAEQQLLFMKYSLPQNSVSQNTRFTTKPSQKYRGEYGGAFSKRIGVGNSDVSFNKLSSEGITSKRNVQSRDTSYSSIFGLQTCLSHINNFSSVMCSCGDDFSEEKTSQRDSSMTTVPNAPPPTPLASFELSPERSMKKLSKKLKGQLAKEFYPATPPSTPHLVTSEHDSIKKDDFLLKVMRSLSEEVETSSSDGSSEDFYEDIDVSEETYQYADYLSTNILSVATEMAADVLADKSVHRSSAKNKSLLRVLSDKWEYPAYMRNVSEETLKTLCKYAGVIAGEVLNDAKKVVGKKHNTKLKSIFDADCCHCRTHPRDCRPNEKGCICTSMNFKESDPSTLSVAAGLTSKYPSCESVTEEYADHIIRVLKMEGGNHELIIDQYASRLVYRAVKSGLQQASKSIKLKCNRKPAPRRNSEANSMQELLRLLSMTQHQEREKQRRKSISSHTFGEESSGHGKDSHRPEFTGMLRFAESLAHTITCDVRKNLKISTVSLPKSLTDSCLYTKSKTDEATGDLARRNVSESLIPYSQTNKLYHSTGSLNDGLKVGVLQAIEQYACKVVDSTIEFTLETGRLRGLENRKNNDKVSHTGKPIHSYGPVCRVCSAKEQGHTPSSCHFLLGPDVSKRMKQCSRSKHNNGHKSKLFNHNIPKIHIDFDKRAIFADKVVSAAIEKAERELSNTSLAADSGIGQDGISFADSLTSEIMMCAMKNIGHVVNQSSDGKDGFQSAESVTSQQTSVSVGDDSTGSWSNLSFEDESSSFLHLSDSNGNSSSWSSLGLEGDMYEENLSFPPSDSDGAEDRDENREAAAGGNLNHMLSFQAAPGQLCKTLLIRNVDMGPYVIESQLRTTLQWIVASEAGVSELHFVEGDKKELLAVSRRLVEKGWSVGDLLQAVVHYCEIIEKLPSFHKPLFGWLLDHS</sequence>
<feature type="region of interest" description="Disordered" evidence="1">
    <location>
        <begin position="1056"/>
        <end position="1084"/>
    </location>
</feature>
<dbReference type="GO" id="GO:0007178">
    <property type="term" value="P:cell surface receptor protein serine/threonine kinase signaling pathway"/>
    <property type="evidence" value="ECO:0000318"/>
    <property type="project" value="GO_Central"/>
</dbReference>
<dbReference type="RefSeq" id="XP_018105425.1">
    <property type="nucleotide sequence ID" value="XM_018249936.2"/>
</dbReference>
<reference evidence="3" key="2">
    <citation type="submission" date="2025-08" db="UniProtKB">
        <authorList>
            <consortium name="RefSeq"/>
        </authorList>
    </citation>
    <scope>IDENTIFICATION</scope>
    <source>
        <strain evidence="3">J_2021</strain>
        <tissue evidence="3">Erythrocytes</tissue>
    </source>
</reference>
<dbReference type="AGR" id="Xenbase:XB-GENE-6487248"/>
<dbReference type="CTD" id="108709787"/>
<feature type="compositionally biased region" description="Basic and acidic residues" evidence="1">
    <location>
        <begin position="1400"/>
        <end position="1414"/>
    </location>
</feature>
<dbReference type="Xenbase" id="XB-GENE-6487248">
    <property type="gene designation" value="akap11.S"/>
</dbReference>
<gene>
    <name evidence="3 4" type="primary">akap11.S</name>
</gene>
<dbReference type="PANTHER" id="PTHR10226:SF3">
    <property type="entry name" value="A-KINASE ANCHOR PROTEIN 11"/>
    <property type="match status" value="1"/>
</dbReference>
<dbReference type="Proteomes" id="UP000186698">
    <property type="component" value="Chromosome 2S"/>
</dbReference>
<dbReference type="OrthoDB" id="9943913at2759"/>
<feature type="compositionally biased region" description="Low complexity" evidence="1">
    <location>
        <begin position="1681"/>
        <end position="1691"/>
    </location>
</feature>
<dbReference type="GO" id="GO:0051018">
    <property type="term" value="F:protein kinase A binding"/>
    <property type="evidence" value="ECO:0000318"/>
    <property type="project" value="GO_Central"/>
</dbReference>
<dbReference type="PANTHER" id="PTHR10226">
    <property type="entry name" value="A KINASE ANCHOR PROTEIN"/>
    <property type="match status" value="1"/>
</dbReference>
<evidence type="ECO:0000313" key="3">
    <source>
        <dbReference type="RefSeq" id="XP_018105425.1"/>
    </source>
</evidence>
<dbReference type="GO" id="GO:0005737">
    <property type="term" value="C:cytoplasm"/>
    <property type="evidence" value="ECO:0000318"/>
    <property type="project" value="GO_Central"/>
</dbReference>
<dbReference type="KEGG" id="xla:108709787"/>
<feature type="region of interest" description="Disordered" evidence="1">
    <location>
        <begin position="505"/>
        <end position="524"/>
    </location>
</feature>
<evidence type="ECO:0000313" key="2">
    <source>
        <dbReference type="Proteomes" id="UP000186698"/>
    </source>
</evidence>
<dbReference type="GO" id="GO:0008104">
    <property type="term" value="P:intracellular protein localization"/>
    <property type="evidence" value="ECO:0000318"/>
    <property type="project" value="GO_Central"/>
</dbReference>
<feature type="region of interest" description="Disordered" evidence="1">
    <location>
        <begin position="1669"/>
        <end position="1698"/>
    </location>
</feature>
<feature type="region of interest" description="Disordered" evidence="1">
    <location>
        <begin position="1383"/>
        <end position="1414"/>
    </location>
</feature>
<evidence type="ECO:0000256" key="1">
    <source>
        <dbReference type="SAM" id="MobiDB-lite"/>
    </source>
</evidence>
<protein>
    <submittedName>
        <fullName evidence="3">A-kinase anchor protein 11 isoform X1</fullName>
    </submittedName>
</protein>
<evidence type="ECO:0000313" key="4">
    <source>
        <dbReference type="Xenbase" id="XB-GENE-6487248"/>
    </source>
</evidence>
<accession>A0A8J0UK30</accession>
<organism evidence="2 3">
    <name type="scientific">Xenopus laevis</name>
    <name type="common">African clawed frog</name>
    <dbReference type="NCBI Taxonomy" id="8355"/>
    <lineage>
        <taxon>Eukaryota</taxon>
        <taxon>Metazoa</taxon>
        <taxon>Chordata</taxon>
        <taxon>Craniata</taxon>
        <taxon>Vertebrata</taxon>
        <taxon>Euteleostomi</taxon>
        <taxon>Amphibia</taxon>
        <taxon>Batrachia</taxon>
        <taxon>Anura</taxon>
        <taxon>Pipoidea</taxon>
        <taxon>Pipidae</taxon>
        <taxon>Xenopodinae</taxon>
        <taxon>Xenopus</taxon>
        <taxon>Xenopus</taxon>
    </lineage>
</organism>
<feature type="region of interest" description="Disordered" evidence="1">
    <location>
        <begin position="1735"/>
        <end position="1755"/>
    </location>
</feature>
<proteinExistence type="predicted"/>
<name>A0A8J0UK30_XENLA</name>
<dbReference type="GeneID" id="108709787"/>
<feature type="region of interest" description="Disordered" evidence="1">
    <location>
        <begin position="392"/>
        <end position="411"/>
    </location>
</feature>
<reference evidence="2" key="1">
    <citation type="submission" date="2024-06" db="UniProtKB">
        <authorList>
            <consortium name="RefSeq"/>
        </authorList>
    </citation>
    <scope>NUCLEOTIDE SEQUENCE [LARGE SCALE GENOMIC DNA]</scope>
    <source>
        <strain evidence="2">J_2021</strain>
    </source>
</reference>
<dbReference type="InterPro" id="IPR008382">
    <property type="entry name" value="SPHK1-interactor_AKAP_110"/>
</dbReference>